<comment type="caution">
    <text evidence="1">The sequence shown here is derived from an EMBL/GenBank/DDBJ whole genome shotgun (WGS) entry which is preliminary data.</text>
</comment>
<dbReference type="AlphaFoldDB" id="A0A835MS74"/>
<dbReference type="EMBL" id="JADGMS010000008">
    <property type="protein sequence ID" value="KAF9676972.1"/>
    <property type="molecule type" value="Genomic_DNA"/>
</dbReference>
<evidence type="ECO:0000313" key="1">
    <source>
        <dbReference type="EMBL" id="KAF9676972.1"/>
    </source>
</evidence>
<evidence type="ECO:0000313" key="2">
    <source>
        <dbReference type="Proteomes" id="UP000657918"/>
    </source>
</evidence>
<dbReference type="Proteomes" id="UP000657918">
    <property type="component" value="Chromosome 8"/>
</dbReference>
<accession>A0A835MS74</accession>
<protein>
    <submittedName>
        <fullName evidence="1">Uncharacterized protein</fullName>
    </submittedName>
</protein>
<name>A0A835MS74_9ROSI</name>
<reference evidence="1 2" key="1">
    <citation type="submission" date="2020-10" db="EMBL/GenBank/DDBJ databases">
        <title>Plant Genome Project.</title>
        <authorList>
            <person name="Zhang R.-G."/>
        </authorList>
    </citation>
    <scope>NUCLEOTIDE SEQUENCE [LARGE SCALE GENOMIC DNA]</scope>
    <source>
        <strain evidence="1">FAFU-HL-1</strain>
        <tissue evidence="1">Leaf</tissue>
    </source>
</reference>
<organism evidence="1 2">
    <name type="scientific">Salix dunnii</name>
    <dbReference type="NCBI Taxonomy" id="1413687"/>
    <lineage>
        <taxon>Eukaryota</taxon>
        <taxon>Viridiplantae</taxon>
        <taxon>Streptophyta</taxon>
        <taxon>Embryophyta</taxon>
        <taxon>Tracheophyta</taxon>
        <taxon>Spermatophyta</taxon>
        <taxon>Magnoliopsida</taxon>
        <taxon>eudicotyledons</taxon>
        <taxon>Gunneridae</taxon>
        <taxon>Pentapetalae</taxon>
        <taxon>rosids</taxon>
        <taxon>fabids</taxon>
        <taxon>Malpighiales</taxon>
        <taxon>Salicaceae</taxon>
        <taxon>Saliceae</taxon>
        <taxon>Salix</taxon>
    </lineage>
</organism>
<gene>
    <name evidence="1" type="ORF">SADUNF_Sadunf08G0058900</name>
</gene>
<keyword evidence="2" id="KW-1185">Reference proteome</keyword>
<sequence>MAALDKMFVSLRVIETTDYRPNGGNRCADGLNHHGAALVGPQYARVVARNVVWYRSIPSQWDPPCVHRGL</sequence>
<proteinExistence type="predicted"/>